<reference evidence="10" key="1">
    <citation type="submission" date="2021-01" db="EMBL/GenBank/DDBJ databases">
        <title>Genome public.</title>
        <authorList>
            <person name="Liu C."/>
            <person name="Sun Q."/>
        </authorList>
    </citation>
    <scope>NUCLEOTIDE SEQUENCE [LARGE SCALE GENOMIC DNA]</scope>
    <source>
        <strain evidence="10">CGMCC 1.18722</strain>
    </source>
</reference>
<protein>
    <submittedName>
        <fullName evidence="9">AEC family transporter</fullName>
    </submittedName>
</protein>
<evidence type="ECO:0000256" key="4">
    <source>
        <dbReference type="ARBA" id="ARBA00022475"/>
    </source>
</evidence>
<dbReference type="Proteomes" id="UP000638570">
    <property type="component" value="Unassembled WGS sequence"/>
</dbReference>
<keyword evidence="6 8" id="KW-1133">Transmembrane helix</keyword>
<dbReference type="EMBL" id="JAERTZ010000008">
    <property type="protein sequence ID" value="MBL1376341.1"/>
    <property type="molecule type" value="Genomic_DNA"/>
</dbReference>
<feature type="transmembrane region" description="Helical" evidence="8">
    <location>
        <begin position="233"/>
        <end position="251"/>
    </location>
</feature>
<accession>A0ABS1QNH1</accession>
<evidence type="ECO:0000256" key="7">
    <source>
        <dbReference type="ARBA" id="ARBA00023136"/>
    </source>
</evidence>
<dbReference type="PANTHER" id="PTHR36838">
    <property type="entry name" value="AUXIN EFFLUX CARRIER FAMILY PROTEIN"/>
    <property type="match status" value="1"/>
</dbReference>
<dbReference type="InterPro" id="IPR038770">
    <property type="entry name" value="Na+/solute_symporter_sf"/>
</dbReference>
<name>A0ABS1QNH1_9GAMM</name>
<feature type="transmembrane region" description="Helical" evidence="8">
    <location>
        <begin position="35"/>
        <end position="58"/>
    </location>
</feature>
<organism evidence="9 10">
    <name type="scientific">Zobellella iuensis</name>
    <dbReference type="NCBI Taxonomy" id="2803811"/>
    <lineage>
        <taxon>Bacteria</taxon>
        <taxon>Pseudomonadati</taxon>
        <taxon>Pseudomonadota</taxon>
        <taxon>Gammaproteobacteria</taxon>
        <taxon>Aeromonadales</taxon>
        <taxon>Aeromonadaceae</taxon>
        <taxon>Zobellella</taxon>
    </lineage>
</organism>
<evidence type="ECO:0000256" key="8">
    <source>
        <dbReference type="SAM" id="Phobius"/>
    </source>
</evidence>
<evidence type="ECO:0000256" key="3">
    <source>
        <dbReference type="ARBA" id="ARBA00022448"/>
    </source>
</evidence>
<dbReference type="PANTHER" id="PTHR36838:SF4">
    <property type="entry name" value="AUXIN EFFLUX CARRIER FAMILY PROTEIN"/>
    <property type="match status" value="1"/>
</dbReference>
<feature type="transmembrane region" description="Helical" evidence="8">
    <location>
        <begin position="172"/>
        <end position="193"/>
    </location>
</feature>
<evidence type="ECO:0000313" key="10">
    <source>
        <dbReference type="Proteomes" id="UP000638570"/>
    </source>
</evidence>
<keyword evidence="5 8" id="KW-0812">Transmembrane</keyword>
<feature type="transmembrane region" description="Helical" evidence="8">
    <location>
        <begin position="257"/>
        <end position="276"/>
    </location>
</feature>
<evidence type="ECO:0000256" key="5">
    <source>
        <dbReference type="ARBA" id="ARBA00022692"/>
    </source>
</evidence>
<comment type="caution">
    <text evidence="9">The sequence shown here is derived from an EMBL/GenBank/DDBJ whole genome shotgun (WGS) entry which is preliminary data.</text>
</comment>
<dbReference type="InterPro" id="IPR004776">
    <property type="entry name" value="Mem_transp_PIN-like"/>
</dbReference>
<evidence type="ECO:0000256" key="2">
    <source>
        <dbReference type="ARBA" id="ARBA00010145"/>
    </source>
</evidence>
<feature type="transmembrane region" description="Helical" evidence="8">
    <location>
        <begin position="199"/>
        <end position="221"/>
    </location>
</feature>
<dbReference type="RefSeq" id="WP_202082303.1">
    <property type="nucleotide sequence ID" value="NZ_JAERTZ010000008.1"/>
</dbReference>
<feature type="transmembrane region" description="Helical" evidence="8">
    <location>
        <begin position="6"/>
        <end position="26"/>
    </location>
</feature>
<dbReference type="Pfam" id="PF03547">
    <property type="entry name" value="Mem_trans"/>
    <property type="match status" value="2"/>
</dbReference>
<feature type="transmembrane region" description="Helical" evidence="8">
    <location>
        <begin position="288"/>
        <end position="313"/>
    </location>
</feature>
<comment type="similarity">
    <text evidence="2">Belongs to the auxin efflux carrier (TC 2.A.69) family.</text>
</comment>
<evidence type="ECO:0000313" key="9">
    <source>
        <dbReference type="EMBL" id="MBL1376341.1"/>
    </source>
</evidence>
<feature type="transmembrane region" description="Helical" evidence="8">
    <location>
        <begin position="129"/>
        <end position="152"/>
    </location>
</feature>
<proteinExistence type="inferred from homology"/>
<dbReference type="Gene3D" id="1.20.1530.20">
    <property type="match status" value="1"/>
</dbReference>
<keyword evidence="10" id="KW-1185">Reference proteome</keyword>
<keyword evidence="4" id="KW-1003">Cell membrane</keyword>
<keyword evidence="3" id="KW-0813">Transport</keyword>
<evidence type="ECO:0000256" key="6">
    <source>
        <dbReference type="ARBA" id="ARBA00022989"/>
    </source>
</evidence>
<evidence type="ECO:0000256" key="1">
    <source>
        <dbReference type="ARBA" id="ARBA00004651"/>
    </source>
</evidence>
<feature type="transmembrane region" description="Helical" evidence="8">
    <location>
        <begin position="70"/>
        <end position="88"/>
    </location>
</feature>
<comment type="subcellular location">
    <subcellularLocation>
        <location evidence="1">Cell membrane</location>
        <topology evidence="1">Multi-pass membrane protein</topology>
    </subcellularLocation>
</comment>
<gene>
    <name evidence="9" type="ORF">JKV55_03200</name>
</gene>
<feature type="transmembrane region" description="Helical" evidence="8">
    <location>
        <begin position="100"/>
        <end position="123"/>
    </location>
</feature>
<keyword evidence="7 8" id="KW-0472">Membrane</keyword>
<sequence>MNNEIFAQVFAVTAPVFTMVLLGALLKKIRLIDDAFIGTASMLTFKATMPTLLFLSILRADLSTALQPWLVGYFCIATCLTFAGAWAWAARRVPAAERGIYVQGAFRGNCGIISLALAAGLYGDYGLSVGGVMAGLIIVVFNVLSTLVLSVYGGGYRTTAWTVLRDLARNPLIIAVAAGLLGSVAGLSLPHWLLVSGDYFAGITLPIALICVGGSLSLSAFCRSGSLALGASLIKVLWSPLLFTPLAWALGFGGRELGILFLFLASPTAAVSYVMAKAAGSDGRLAASIIAISTLLSAASVMAGLFLLGLLGIA</sequence>